<evidence type="ECO:0000259" key="2">
    <source>
        <dbReference type="Pfam" id="PF13439"/>
    </source>
</evidence>
<dbReference type="GO" id="GO:0016740">
    <property type="term" value="F:transferase activity"/>
    <property type="evidence" value="ECO:0007669"/>
    <property type="project" value="UniProtKB-KW"/>
</dbReference>
<dbReference type="Pfam" id="PF13439">
    <property type="entry name" value="Glyco_transf_4"/>
    <property type="match status" value="1"/>
</dbReference>
<dbReference type="Proteomes" id="UP001320148">
    <property type="component" value="Chromosome"/>
</dbReference>
<dbReference type="InterPro" id="IPR001296">
    <property type="entry name" value="Glyco_trans_1"/>
</dbReference>
<evidence type="ECO:0000313" key="4">
    <source>
        <dbReference type="Proteomes" id="UP001320148"/>
    </source>
</evidence>
<protein>
    <submittedName>
        <fullName evidence="3">Glycosyl transferase</fullName>
    </submittedName>
</protein>
<feature type="domain" description="Glycosyltransferase subfamily 4-like N-terminal" evidence="2">
    <location>
        <begin position="18"/>
        <end position="171"/>
    </location>
</feature>
<accession>A0ABN6FAN7</accession>
<dbReference type="EMBL" id="AP024488">
    <property type="protein sequence ID" value="BCS99326.1"/>
    <property type="molecule type" value="Genomic_DNA"/>
</dbReference>
<feature type="domain" description="Glycosyl transferase family 1" evidence="1">
    <location>
        <begin position="181"/>
        <end position="342"/>
    </location>
</feature>
<dbReference type="Pfam" id="PF00534">
    <property type="entry name" value="Glycos_transf_1"/>
    <property type="match status" value="1"/>
</dbReference>
<reference evidence="3 4" key="1">
    <citation type="submission" date="2021-02" db="EMBL/GenBank/DDBJ databases">
        <title>Complete genome of Desulfoluna sp. strain ASN36.</title>
        <authorList>
            <person name="Takahashi A."/>
            <person name="Kojima H."/>
            <person name="Fukui M."/>
        </authorList>
    </citation>
    <scope>NUCLEOTIDE SEQUENCE [LARGE SCALE GENOMIC DNA]</scope>
    <source>
        <strain evidence="3 4">ASN36</strain>
    </source>
</reference>
<dbReference type="PANTHER" id="PTHR12526">
    <property type="entry name" value="GLYCOSYLTRANSFERASE"/>
    <property type="match status" value="1"/>
</dbReference>
<dbReference type="InterPro" id="IPR028098">
    <property type="entry name" value="Glyco_trans_4-like_N"/>
</dbReference>
<dbReference type="Gene3D" id="3.40.50.2000">
    <property type="entry name" value="Glycogen Phosphorylase B"/>
    <property type="match status" value="2"/>
</dbReference>
<evidence type="ECO:0000313" key="3">
    <source>
        <dbReference type="EMBL" id="BCS99326.1"/>
    </source>
</evidence>
<evidence type="ECO:0000259" key="1">
    <source>
        <dbReference type="Pfam" id="PF00534"/>
    </source>
</evidence>
<gene>
    <name evidence="3" type="ORF">DSLASN_49580</name>
</gene>
<keyword evidence="4" id="KW-1185">Reference proteome</keyword>
<organism evidence="3 4">
    <name type="scientific">Desulfoluna limicola</name>
    <dbReference type="NCBI Taxonomy" id="2810562"/>
    <lineage>
        <taxon>Bacteria</taxon>
        <taxon>Pseudomonadati</taxon>
        <taxon>Thermodesulfobacteriota</taxon>
        <taxon>Desulfobacteria</taxon>
        <taxon>Desulfobacterales</taxon>
        <taxon>Desulfolunaceae</taxon>
        <taxon>Desulfoluna</taxon>
    </lineage>
</organism>
<sequence>MNNSLSGVFHIDPEKSWRGGQQQAAYLHEGLIARGIPSWVVCRPDSPFEAYLKSKGLPCLPIPMRNEGDIFAGWRIAKAAREHNVSILHLHSAHALAIGLWASLFNRALKLVGVRRVAVPIRKNRFSRYKYNSPRMTCHVAISEAIRQVMIGDGIAPGRITTIHSGVDTRRLLLEKPEVDFRKTIGVPDDHLIIGMVAALTAEKGYPTLLMAAADVLRDHDKVTFCALGDGSGRESLLEQAEALGLGDRFRFMGFREDVGSFLHTFDVFVLASLMEGLGTSILDAQSVGLPVIASRVGGIPEVVEDGVTGLLAEPGNAEDFAGKLSRLIADPGLRLRLGENALASVTSFSIEKTVEKNVELYHSILEGEGTYHS</sequence>
<proteinExistence type="predicted"/>
<dbReference type="PANTHER" id="PTHR12526:SF630">
    <property type="entry name" value="GLYCOSYLTRANSFERASE"/>
    <property type="match status" value="1"/>
</dbReference>
<keyword evidence="3" id="KW-0808">Transferase</keyword>
<dbReference type="SUPFAM" id="SSF53756">
    <property type="entry name" value="UDP-Glycosyltransferase/glycogen phosphorylase"/>
    <property type="match status" value="1"/>
</dbReference>
<name>A0ABN6FAN7_9BACT</name>